<dbReference type="OrthoDB" id="118105at2759"/>
<evidence type="ECO:0000313" key="3">
    <source>
        <dbReference type="EMBL" id="CAG5117243.1"/>
    </source>
</evidence>
<evidence type="ECO:0000259" key="2">
    <source>
        <dbReference type="Pfam" id="PF13843"/>
    </source>
</evidence>
<sequence length="592" mass="67173">MEVGSRSSHRLTAVEALKLMQEVMQGLSDPENIEDLDVKYEVCSSDSDSSDCSNHSQRGVRADKFTSSHQSFHTTNVNGTSLQPGPSKVKRPKLSSYHDSDDQWHEVDSPSQVKTKVLYDFCPKNGGNPGVTPNLTAESTPLDCFLQIFTDDVANVLLDSLNNCTRSHIPRNSHAWNKSETAASWAPMDIFELRKFIAVTTAMSLDRRSLLHNYFSKHPALYTPFYSQMFTREHFRKIFCAVQALGNPNADAKNKIEPFAKILVERFSEAFTPFEKVAVDEMIIENQGRWYYKQMNTSKPAKHRVKSFGLIDSSTGYIVNLYTYFGSNTGYDTDSDSDELGGDAEDIFRTLLSPLGTGYHIFADKWYTTRSLINSLLDKQYHYTGQVQAGREGFPAALINMELEPMESRYWLLLDESLLCVTWLGRKDQEPVTIVSSKAVEEVKAPGKSKPIIIDKYNTRIHCCDTGMKTENFNLFDKKSRQWWKKMFHWLLEIATINAHRLYVLTRPSESKPQDLTLEAFKLHLIEQLALFATGATPGTGQLTEAGRARVFNPVERLQDAKHIISYDKSDLRCKVCSTPKNVKRTHFVCEG</sequence>
<dbReference type="PANTHER" id="PTHR46599">
    <property type="entry name" value="PIGGYBAC TRANSPOSABLE ELEMENT-DERIVED PROTEIN 4"/>
    <property type="match status" value="1"/>
</dbReference>
<feature type="compositionally biased region" description="Basic and acidic residues" evidence="1">
    <location>
        <begin position="96"/>
        <end position="108"/>
    </location>
</feature>
<proteinExistence type="predicted"/>
<feature type="non-terminal residue" evidence="3">
    <location>
        <position position="592"/>
    </location>
</feature>
<dbReference type="InterPro" id="IPR029526">
    <property type="entry name" value="PGBD"/>
</dbReference>
<protein>
    <recommendedName>
        <fullName evidence="2">PiggyBac transposable element-derived protein domain-containing protein</fullName>
    </recommendedName>
</protein>
<dbReference type="Pfam" id="PF13843">
    <property type="entry name" value="DDE_Tnp_1_7"/>
    <property type="match status" value="1"/>
</dbReference>
<accession>A0A8S3YJ20</accession>
<feature type="compositionally biased region" description="Polar residues" evidence="1">
    <location>
        <begin position="67"/>
        <end position="84"/>
    </location>
</feature>
<feature type="domain" description="PiggyBac transposable element-derived protein" evidence="2">
    <location>
        <begin position="140"/>
        <end position="500"/>
    </location>
</feature>
<dbReference type="AlphaFoldDB" id="A0A8S3YJ20"/>
<dbReference type="PANTHER" id="PTHR46599:SF3">
    <property type="entry name" value="PIGGYBAC TRANSPOSABLE ELEMENT-DERIVED PROTEIN 4"/>
    <property type="match status" value="1"/>
</dbReference>
<dbReference type="Proteomes" id="UP000678393">
    <property type="component" value="Unassembled WGS sequence"/>
</dbReference>
<dbReference type="EMBL" id="CAJHNH020000371">
    <property type="protein sequence ID" value="CAG5117243.1"/>
    <property type="molecule type" value="Genomic_DNA"/>
</dbReference>
<reference evidence="3" key="1">
    <citation type="submission" date="2021-04" db="EMBL/GenBank/DDBJ databases">
        <authorList>
            <consortium name="Molecular Ecology Group"/>
        </authorList>
    </citation>
    <scope>NUCLEOTIDE SEQUENCE</scope>
</reference>
<keyword evidence="4" id="KW-1185">Reference proteome</keyword>
<evidence type="ECO:0000256" key="1">
    <source>
        <dbReference type="SAM" id="MobiDB-lite"/>
    </source>
</evidence>
<gene>
    <name evidence="3" type="ORF">CUNI_LOCUS2801</name>
</gene>
<evidence type="ECO:0000313" key="4">
    <source>
        <dbReference type="Proteomes" id="UP000678393"/>
    </source>
</evidence>
<feature type="region of interest" description="Disordered" evidence="1">
    <location>
        <begin position="65"/>
        <end position="109"/>
    </location>
</feature>
<organism evidence="3 4">
    <name type="scientific">Candidula unifasciata</name>
    <dbReference type="NCBI Taxonomy" id="100452"/>
    <lineage>
        <taxon>Eukaryota</taxon>
        <taxon>Metazoa</taxon>
        <taxon>Spiralia</taxon>
        <taxon>Lophotrochozoa</taxon>
        <taxon>Mollusca</taxon>
        <taxon>Gastropoda</taxon>
        <taxon>Heterobranchia</taxon>
        <taxon>Euthyneura</taxon>
        <taxon>Panpulmonata</taxon>
        <taxon>Eupulmonata</taxon>
        <taxon>Stylommatophora</taxon>
        <taxon>Helicina</taxon>
        <taxon>Helicoidea</taxon>
        <taxon>Geomitridae</taxon>
        <taxon>Candidula</taxon>
    </lineage>
</organism>
<name>A0A8S3YJ20_9EUPU</name>
<comment type="caution">
    <text evidence="3">The sequence shown here is derived from an EMBL/GenBank/DDBJ whole genome shotgun (WGS) entry which is preliminary data.</text>
</comment>